<evidence type="ECO:0000256" key="5">
    <source>
        <dbReference type="ARBA" id="ARBA00023049"/>
    </source>
</evidence>
<feature type="transmembrane region" description="Helical" evidence="10">
    <location>
        <begin position="200"/>
        <end position="221"/>
    </location>
</feature>
<dbReference type="Proteomes" id="UP000007819">
    <property type="component" value="Chromosome X"/>
</dbReference>
<dbReference type="GO" id="GO:0046872">
    <property type="term" value="F:metal ion binding"/>
    <property type="evidence" value="ECO:0007669"/>
    <property type="project" value="UniProtKB-KW"/>
</dbReference>
<protein>
    <recommendedName>
        <fullName evidence="7">Metalloendopeptidase OMA1, mitochondrial</fullName>
    </recommendedName>
    <alternativeName>
        <fullName evidence="8">Overlapping with the m-AAA protease 1 homolog</fullName>
    </alternativeName>
</protein>
<feature type="domain" description="Peptidase M48" evidence="11">
    <location>
        <begin position="186"/>
        <end position="353"/>
    </location>
</feature>
<reference evidence="12" key="2">
    <citation type="submission" date="2022-06" db="UniProtKB">
        <authorList>
            <consortium name="EnsemblMetazoa"/>
        </authorList>
    </citation>
    <scope>IDENTIFICATION</scope>
</reference>
<dbReference type="OrthoDB" id="7464992at2759"/>
<dbReference type="CDD" id="cd07331">
    <property type="entry name" value="M48C_Oma1_like"/>
    <property type="match status" value="1"/>
</dbReference>
<dbReference type="GO" id="GO:0004222">
    <property type="term" value="F:metalloendopeptidase activity"/>
    <property type="evidence" value="ECO:0007669"/>
    <property type="project" value="InterPro"/>
</dbReference>
<evidence type="ECO:0000256" key="2">
    <source>
        <dbReference type="ARBA" id="ARBA00022723"/>
    </source>
</evidence>
<evidence type="ECO:0000256" key="4">
    <source>
        <dbReference type="ARBA" id="ARBA00022833"/>
    </source>
</evidence>
<keyword evidence="5 9" id="KW-0482">Metalloprotease</keyword>
<name>A0A8R2AGA6_ACYPI</name>
<keyword evidence="3 9" id="KW-0378">Hydrolase</keyword>
<keyword evidence="10" id="KW-1133">Transmembrane helix</keyword>
<dbReference type="GO" id="GO:0006515">
    <property type="term" value="P:protein quality control for misfolded or incompletely synthesized proteins"/>
    <property type="evidence" value="ECO:0007669"/>
    <property type="project" value="TreeGrafter"/>
</dbReference>
<evidence type="ECO:0000256" key="9">
    <source>
        <dbReference type="RuleBase" id="RU003983"/>
    </source>
</evidence>
<comment type="similarity">
    <text evidence="6 9">Belongs to the peptidase M48 family.</text>
</comment>
<dbReference type="PANTHER" id="PTHR22726">
    <property type="entry name" value="METALLOENDOPEPTIDASE OMA1"/>
    <property type="match status" value="1"/>
</dbReference>
<dbReference type="KEGG" id="api:100572444"/>
<dbReference type="InterPro" id="IPR001915">
    <property type="entry name" value="Peptidase_M48"/>
</dbReference>
<sequence length="367" mass="40728">MFSLLLARNVSFLSIPTAARLSMSYISGKRSLAYYKTPNVALKTPKQSLQLQNLVCHTGRRGFTSLLTAVIGGAAVRYSWFKLPPETRRRYANAARTYRLAIVAAGLCLIGTFLSRCMEFDPWTDLWRLFLFSERTVQALADKEVAAVLASMTEKCCLLETEHPTYRRVAGVMSRLLYANNGVDEIRNRRWSLVVVDHPAVNAFVLASGFIFVFSGLAAVANDDQLSIVVGHELAHVVLRHTNHINSVNFAVHLLCLTPVSVVLSVALPFLEAMLAVMVCRLVLYVCVGLTKSRSLETEADALGFLLAANACVDVTQGYLFWETMSEIEGPSTLTWWLETHPTNEIRGRHIHSLIPAAVELQKLAKC</sequence>
<keyword evidence="2" id="KW-0479">Metal-binding</keyword>
<keyword evidence="4 9" id="KW-0862">Zinc</keyword>
<evidence type="ECO:0000256" key="3">
    <source>
        <dbReference type="ARBA" id="ARBA00022801"/>
    </source>
</evidence>
<dbReference type="GO" id="GO:0034982">
    <property type="term" value="P:mitochondrial protein processing"/>
    <property type="evidence" value="ECO:0007669"/>
    <property type="project" value="TreeGrafter"/>
</dbReference>
<dbReference type="PANTHER" id="PTHR22726:SF1">
    <property type="entry name" value="METALLOENDOPEPTIDASE OMA1, MITOCHONDRIAL"/>
    <property type="match status" value="1"/>
</dbReference>
<dbReference type="GeneID" id="100572444"/>
<evidence type="ECO:0000256" key="8">
    <source>
        <dbReference type="ARBA" id="ARBA00042978"/>
    </source>
</evidence>
<accession>A0A8R2AGA6</accession>
<evidence type="ECO:0000313" key="13">
    <source>
        <dbReference type="Proteomes" id="UP000007819"/>
    </source>
</evidence>
<dbReference type="AlphaFoldDB" id="A0A8R2AGA6"/>
<dbReference type="InterPro" id="IPR051156">
    <property type="entry name" value="Mito/Outer_Membr_Metalloprot"/>
</dbReference>
<evidence type="ECO:0000313" key="12">
    <source>
        <dbReference type="EnsemblMetazoa" id="XP_003243722.1"/>
    </source>
</evidence>
<keyword evidence="10" id="KW-0812">Transmembrane</keyword>
<dbReference type="GO" id="GO:0005743">
    <property type="term" value="C:mitochondrial inner membrane"/>
    <property type="evidence" value="ECO:0007669"/>
    <property type="project" value="TreeGrafter"/>
</dbReference>
<feature type="transmembrane region" description="Helical" evidence="10">
    <location>
        <begin position="273"/>
        <end position="291"/>
    </location>
</feature>
<evidence type="ECO:0000256" key="1">
    <source>
        <dbReference type="ARBA" id="ARBA00022670"/>
    </source>
</evidence>
<feature type="transmembrane region" description="Helical" evidence="10">
    <location>
        <begin position="97"/>
        <end position="115"/>
    </location>
</feature>
<comment type="cofactor">
    <cofactor evidence="9">
        <name>Zn(2+)</name>
        <dbReference type="ChEBI" id="CHEBI:29105"/>
    </cofactor>
    <text evidence="9">Binds 1 zinc ion per subunit.</text>
</comment>
<dbReference type="Pfam" id="PF01435">
    <property type="entry name" value="Peptidase_M48"/>
    <property type="match status" value="1"/>
</dbReference>
<organism evidence="12 13">
    <name type="scientific">Acyrthosiphon pisum</name>
    <name type="common">Pea aphid</name>
    <dbReference type="NCBI Taxonomy" id="7029"/>
    <lineage>
        <taxon>Eukaryota</taxon>
        <taxon>Metazoa</taxon>
        <taxon>Ecdysozoa</taxon>
        <taxon>Arthropoda</taxon>
        <taxon>Hexapoda</taxon>
        <taxon>Insecta</taxon>
        <taxon>Pterygota</taxon>
        <taxon>Neoptera</taxon>
        <taxon>Paraneoptera</taxon>
        <taxon>Hemiptera</taxon>
        <taxon>Sternorrhyncha</taxon>
        <taxon>Aphidomorpha</taxon>
        <taxon>Aphidoidea</taxon>
        <taxon>Aphididae</taxon>
        <taxon>Macrosiphini</taxon>
        <taxon>Acyrthosiphon</taxon>
    </lineage>
</organism>
<reference evidence="13" key="1">
    <citation type="submission" date="2010-06" db="EMBL/GenBank/DDBJ databases">
        <authorList>
            <person name="Jiang H."/>
            <person name="Abraham K."/>
            <person name="Ali S."/>
            <person name="Alsbrooks S.L."/>
            <person name="Anim B.N."/>
            <person name="Anosike U.S."/>
            <person name="Attaway T."/>
            <person name="Bandaranaike D.P."/>
            <person name="Battles P.K."/>
            <person name="Bell S.N."/>
            <person name="Bell A.V."/>
            <person name="Beltran B."/>
            <person name="Bickham C."/>
            <person name="Bustamante Y."/>
            <person name="Caleb T."/>
            <person name="Canada A."/>
            <person name="Cardenas V."/>
            <person name="Carter K."/>
            <person name="Chacko J."/>
            <person name="Chandrabose M.N."/>
            <person name="Chavez D."/>
            <person name="Chavez A."/>
            <person name="Chen L."/>
            <person name="Chu H.-S."/>
            <person name="Claassen K.J."/>
            <person name="Cockrell R."/>
            <person name="Collins M."/>
            <person name="Cooper J.A."/>
            <person name="Cree A."/>
            <person name="Curry S.M."/>
            <person name="Da Y."/>
            <person name="Dao M.D."/>
            <person name="Das B."/>
            <person name="Davila M.-L."/>
            <person name="Davy-Carroll L."/>
            <person name="Denson S."/>
            <person name="Dinh H."/>
            <person name="Ebong V.E."/>
            <person name="Edwards J.R."/>
            <person name="Egan A."/>
            <person name="El-Daye J."/>
            <person name="Escobedo L."/>
            <person name="Fernandez S."/>
            <person name="Fernando P.R."/>
            <person name="Flagg N."/>
            <person name="Forbes L.D."/>
            <person name="Fowler R.G."/>
            <person name="Fu Q."/>
            <person name="Gabisi R.A."/>
            <person name="Ganer J."/>
            <person name="Garbino Pronczuk A."/>
            <person name="Garcia R.M."/>
            <person name="Garner T."/>
            <person name="Garrett T.E."/>
            <person name="Gonzalez D.A."/>
            <person name="Hamid H."/>
            <person name="Hawkins E.S."/>
            <person name="Hirani K."/>
            <person name="Hogues M.E."/>
            <person name="Hollins B."/>
            <person name="Hsiao C.-H."/>
            <person name="Jabil R."/>
            <person name="James M.L."/>
            <person name="Jhangiani S.N."/>
            <person name="Johnson B."/>
            <person name="Johnson Q."/>
            <person name="Joshi V."/>
            <person name="Kalu J.B."/>
            <person name="Kam C."/>
            <person name="Kashfia A."/>
            <person name="Keebler J."/>
            <person name="Kisamo H."/>
            <person name="Kovar C.L."/>
            <person name="Lago L.A."/>
            <person name="Lai C.-Y."/>
            <person name="Laidlaw J."/>
            <person name="Lara F."/>
            <person name="Le T.-K."/>
            <person name="Lee S.L."/>
            <person name="Legall F.H."/>
            <person name="Lemon S.J."/>
            <person name="Lewis L.R."/>
            <person name="Li B."/>
            <person name="Liu Y."/>
            <person name="Liu Y.-S."/>
            <person name="Lopez J."/>
            <person name="Lozado R.J."/>
            <person name="Lu J."/>
            <person name="Madu R.C."/>
            <person name="Maheshwari M."/>
            <person name="Maheshwari R."/>
            <person name="Malloy K."/>
            <person name="Martinez E."/>
            <person name="Mathew T."/>
            <person name="Mercado I.C."/>
            <person name="Mercado C."/>
            <person name="Meyer B."/>
            <person name="Montgomery K."/>
            <person name="Morgan M.B."/>
            <person name="Munidasa M."/>
            <person name="Nazareth L.V."/>
            <person name="Nelson J."/>
            <person name="Ng B.M."/>
            <person name="Nguyen N.B."/>
            <person name="Nguyen P.Q."/>
            <person name="Nguyen T."/>
            <person name="Obregon M."/>
            <person name="Okwuonu G.O."/>
            <person name="Onwere C.G."/>
            <person name="Orozco G."/>
            <person name="Parra A."/>
            <person name="Patel S."/>
            <person name="Patil S."/>
            <person name="Perez A."/>
            <person name="Perez Y."/>
            <person name="Pham C."/>
            <person name="Primus E.L."/>
            <person name="Pu L.-L."/>
            <person name="Puazo M."/>
            <person name="Qin X."/>
            <person name="Quiroz J.B."/>
            <person name="Reese J."/>
            <person name="Richards S."/>
            <person name="Rives C.M."/>
            <person name="Robberts R."/>
            <person name="Ruiz S.J."/>
            <person name="Ruiz M.J."/>
            <person name="Santibanez J."/>
            <person name="Schneider B.W."/>
            <person name="Sisson I."/>
            <person name="Smith M."/>
            <person name="Sodergren E."/>
            <person name="Song X.-Z."/>
            <person name="Song B.B."/>
            <person name="Summersgill H."/>
            <person name="Thelus R."/>
            <person name="Thornton R.D."/>
            <person name="Trejos Z.Y."/>
            <person name="Usmani K."/>
            <person name="Vattathil S."/>
            <person name="Villasana D."/>
            <person name="Walker D.L."/>
            <person name="Wang S."/>
            <person name="Wang K."/>
            <person name="White C.S."/>
            <person name="Williams A.C."/>
            <person name="Williamson J."/>
            <person name="Wilson K."/>
            <person name="Woghiren I.O."/>
            <person name="Woodworth J.R."/>
            <person name="Worley K.C."/>
            <person name="Wright R.A."/>
            <person name="Wu W."/>
            <person name="Young L."/>
            <person name="Zhang L."/>
            <person name="Zhang J."/>
            <person name="Zhu Y."/>
            <person name="Muzny D.M."/>
            <person name="Weinstock G."/>
            <person name="Gibbs R.A."/>
        </authorList>
    </citation>
    <scope>NUCLEOTIDE SEQUENCE [LARGE SCALE GENOMIC DNA]</scope>
    <source>
        <strain evidence="13">LSR1</strain>
    </source>
</reference>
<dbReference type="Gene3D" id="3.30.2010.10">
    <property type="entry name" value="Metalloproteases ('zincins'), catalytic domain"/>
    <property type="match status" value="1"/>
</dbReference>
<keyword evidence="10" id="KW-0472">Membrane</keyword>
<dbReference type="EnsemblMetazoa" id="XM_003243674.4">
    <property type="protein sequence ID" value="XP_003243722.1"/>
    <property type="gene ID" value="LOC100572444"/>
</dbReference>
<dbReference type="RefSeq" id="XP_003243722.1">
    <property type="nucleotide sequence ID" value="XM_003243674.4"/>
</dbReference>
<evidence type="ECO:0000256" key="6">
    <source>
        <dbReference type="ARBA" id="ARBA00038233"/>
    </source>
</evidence>
<evidence type="ECO:0000256" key="7">
    <source>
        <dbReference type="ARBA" id="ARBA00040360"/>
    </source>
</evidence>
<keyword evidence="1 9" id="KW-0645">Protease</keyword>
<evidence type="ECO:0000256" key="10">
    <source>
        <dbReference type="SAM" id="Phobius"/>
    </source>
</evidence>
<evidence type="ECO:0000259" key="11">
    <source>
        <dbReference type="Pfam" id="PF01435"/>
    </source>
</evidence>
<keyword evidence="13" id="KW-1185">Reference proteome</keyword>
<proteinExistence type="inferred from homology"/>